<dbReference type="Proteomes" id="UP000666240">
    <property type="component" value="Unassembled WGS sequence"/>
</dbReference>
<dbReference type="EMBL" id="JAGIYY010000004">
    <property type="protein sequence ID" value="MBP0439737.1"/>
    <property type="molecule type" value="Genomic_DNA"/>
</dbReference>
<name>A0A8J7R7T5_9HYPH</name>
<reference evidence="2" key="1">
    <citation type="submission" date="2021-03" db="EMBL/GenBank/DDBJ databases">
        <title>Genome sequencing and assembly of Tianweitania sediminis.</title>
        <authorList>
            <person name="Chhetri G."/>
        </authorList>
    </citation>
    <scope>NUCLEOTIDE SEQUENCE</scope>
    <source>
        <strain evidence="2">Z8</strain>
    </source>
</reference>
<dbReference type="Pfam" id="PF08892">
    <property type="entry name" value="YqcI_YcgG"/>
    <property type="match status" value="1"/>
</dbReference>
<evidence type="ECO:0000256" key="1">
    <source>
        <dbReference type="SAM" id="MobiDB-lite"/>
    </source>
</evidence>
<evidence type="ECO:0000313" key="2">
    <source>
        <dbReference type="EMBL" id="MBP0439737.1"/>
    </source>
</evidence>
<feature type="region of interest" description="Disordered" evidence="1">
    <location>
        <begin position="227"/>
        <end position="246"/>
    </location>
</feature>
<evidence type="ECO:0000313" key="3">
    <source>
        <dbReference type="Proteomes" id="UP000666240"/>
    </source>
</evidence>
<sequence>MPSISVELDRVEASSVEERLRRFIQNPEFPCVGAKSAVQKGRLTVYPARDITSAWNDVEIQDHLMHFAWAYGQEPTLFTSFAVVFERPDDLSEEAFEVALWERVQSLADKDAWRGQQHDPRVSADPGDPHFSLSFGGEAFFVVGLHPKASRPARRFEHPTMVFNLHDQFEMLREQNRYEKLRASILERDEKLAGDINPMLARHGTISEARQYSGRAVGEDWRCPFDRKSEPDLPRALDELLQKRQD</sequence>
<keyword evidence="3" id="KW-1185">Reference proteome</keyword>
<dbReference type="NCBIfam" id="NF041366">
    <property type="entry name" value="GntA_guanitoxin"/>
    <property type="match status" value="1"/>
</dbReference>
<proteinExistence type="predicted"/>
<dbReference type="AlphaFoldDB" id="A0A8J7R7T5"/>
<dbReference type="InterPro" id="IPR014988">
    <property type="entry name" value="Uncharacterised_YqcI/YcgG"/>
</dbReference>
<comment type="caution">
    <text evidence="2">The sequence shown here is derived from an EMBL/GenBank/DDBJ whole genome shotgun (WGS) entry which is preliminary data.</text>
</comment>
<protein>
    <submittedName>
        <fullName evidence="2">YqcI/YcgG family protein</fullName>
    </submittedName>
</protein>
<gene>
    <name evidence="2" type="ORF">J5Y06_13835</name>
</gene>
<organism evidence="2 3">
    <name type="scientific">Tianweitania sediminis</name>
    <dbReference type="NCBI Taxonomy" id="1502156"/>
    <lineage>
        <taxon>Bacteria</taxon>
        <taxon>Pseudomonadati</taxon>
        <taxon>Pseudomonadota</taxon>
        <taxon>Alphaproteobacteria</taxon>
        <taxon>Hyphomicrobiales</taxon>
        <taxon>Phyllobacteriaceae</taxon>
        <taxon>Tianweitania</taxon>
    </lineage>
</organism>
<dbReference type="PANTHER" id="PTHR40045:SF1">
    <property type="entry name" value="YQCI_YCGG FAMILY PROTEIN"/>
    <property type="match status" value="1"/>
</dbReference>
<accession>A0A8J7R7T5</accession>
<dbReference type="PANTHER" id="PTHR40045">
    <property type="entry name" value="YCGG FAMILY PROTEIN"/>
    <property type="match status" value="1"/>
</dbReference>
<dbReference type="RefSeq" id="WP_209335768.1">
    <property type="nucleotide sequence ID" value="NZ_JAGIYY010000004.1"/>
</dbReference>